<protein>
    <submittedName>
        <fullName evidence="2">Uncharacterized protein</fullName>
    </submittedName>
</protein>
<keyword evidence="1" id="KW-1133">Transmembrane helix</keyword>
<keyword evidence="1" id="KW-0472">Membrane</keyword>
<name>A0A2H6NE93_9SAUR</name>
<keyword evidence="1" id="KW-0812">Transmembrane</keyword>
<reference evidence="2" key="1">
    <citation type="submission" date="2017-07" db="EMBL/GenBank/DDBJ databases">
        <authorList>
            <person name="Mikheyev A."/>
            <person name="Grau M."/>
        </authorList>
    </citation>
    <scope>NUCLEOTIDE SEQUENCE</scope>
    <source>
        <tissue evidence="2">Venom_gland</tissue>
    </source>
</reference>
<proteinExistence type="predicted"/>
<organism evidence="2">
    <name type="scientific">Micrurus carvalhoi</name>
    <dbReference type="NCBI Taxonomy" id="3147026"/>
    <lineage>
        <taxon>Eukaryota</taxon>
        <taxon>Metazoa</taxon>
        <taxon>Chordata</taxon>
        <taxon>Craniata</taxon>
        <taxon>Vertebrata</taxon>
        <taxon>Euteleostomi</taxon>
        <taxon>Lepidosauria</taxon>
        <taxon>Squamata</taxon>
        <taxon>Bifurcata</taxon>
        <taxon>Unidentata</taxon>
        <taxon>Episquamata</taxon>
        <taxon>Toxicofera</taxon>
        <taxon>Serpentes</taxon>
        <taxon>Colubroidea</taxon>
        <taxon>Elapidae</taxon>
        <taxon>Elapinae</taxon>
        <taxon>Micrurus</taxon>
    </lineage>
</organism>
<accession>A0A2H6NE93</accession>
<reference evidence="2" key="2">
    <citation type="submission" date="2017-12" db="EMBL/GenBank/DDBJ databases">
        <title>Coralsnake Venomics: Analyses of Venom Gland Transcriptomes and Proteomes of Six Brazilian Taxa.</title>
        <authorList>
            <person name="Aird S.D."/>
            <person name="Jorge da Silva N."/>
            <person name="Qiu L."/>
            <person name="Villar-Briones A."/>
            <person name="Aparecida-Saddi V."/>
            <person name="Campos-Telles M.P."/>
            <person name="Grau M."/>
            <person name="Mikheyev A.S."/>
        </authorList>
    </citation>
    <scope>NUCLEOTIDE SEQUENCE</scope>
    <source>
        <tissue evidence="2">Venom_gland</tissue>
    </source>
</reference>
<sequence length="100" mass="11718">MENVTENLLLFHDDVLNSFFVFSSALFRLSLVWIILMIFFSHENKAAKSIIIRSGCSSNRNLFQNVEKIKSCCFQVSKEANRDLFYINFWLKNRCGLKIT</sequence>
<dbReference type="AlphaFoldDB" id="A0A2H6NE93"/>
<feature type="transmembrane region" description="Helical" evidence="1">
    <location>
        <begin position="20"/>
        <end position="40"/>
    </location>
</feature>
<evidence type="ECO:0000313" key="2">
    <source>
        <dbReference type="EMBL" id="LAA30383.1"/>
    </source>
</evidence>
<dbReference type="EMBL" id="IACI01084703">
    <property type="protein sequence ID" value="LAA30383.1"/>
    <property type="molecule type" value="Transcribed_RNA"/>
</dbReference>
<evidence type="ECO:0000256" key="1">
    <source>
        <dbReference type="SAM" id="Phobius"/>
    </source>
</evidence>